<dbReference type="KEGG" id="spal:FM071_09235"/>
<keyword evidence="2" id="KW-1185">Reference proteome</keyword>
<reference evidence="1 2" key="1">
    <citation type="submission" date="2019-07" db="EMBL/GenBank/DDBJ databases">
        <title>Sulfurimonas paralvinellae sp. nov., a novel mesophilic, hydrogen- and sulfur-oxidizing chemolithoautotroph within the Epsilonproteo- bacteria isolated from a deep-sea hydrothermal vent polychaete nest, reclassification of Thiomicrospira denitrificans as Sulfurimonas denitrificans comb. nov. and emended description of the genus Sulfurimonas.</title>
        <authorList>
            <person name="Wang S."/>
            <person name="Jiang L."/>
            <person name="Shao Z."/>
        </authorList>
    </citation>
    <scope>NUCLEOTIDE SEQUENCE [LARGE SCALE GENOMIC DNA]</scope>
    <source>
        <strain evidence="1 2">GO25</strain>
    </source>
</reference>
<name>A0A7M1BAM0_9BACT</name>
<gene>
    <name evidence="1" type="ORF">FM071_09235</name>
</gene>
<sequence>MTKNKDDTFMFLMPLRLKIDYEDYGNSMFKVAVKNITKNEFFDVHLSPEIFFTKFRFHQPYKNGKQDKKSKSNLLITKKQIELSQYQIIDKDIILDKLIDEDKIVELLGWKRTYLNDTKKTPCFKIDNRFETIIIPHYAVAIYYYYRTTVMREAALRCKLDDLYIAVHNDGVQASITIPKYVTKAEAPFICRFATIEYATQMFDRMGNFINVYIDYTQEKTSRSPNDMPIKAKLPVDEDFSLKAKVHEFWNSGKRIIYVHEILDDNSDIGFKKLQVLRESKTSSINLDEFENLPTVKKEIPGVTTEILKVEGASKKKQHRTIRSKRRSCSSLDDIEIIEDTVASEDIPQVLKIYQEEMANEVVDQSLTESSKSLEKKIRKTRISNEYEKKEQEKKEYTHNFDEFSQYMNFLATRKSIKNLIVHGNQKMQQVIDPTTDRAYVRCSIAGRERQYITATFQYGSVYVGLLELENASGGAASTWVISSKKPVNQMVFDKFLHYYVDEKMNINDIKELYKENSELKFATKNHERNEILSKEDLARWMVGVLGKLIKLR</sequence>
<evidence type="ECO:0008006" key="3">
    <source>
        <dbReference type="Google" id="ProtNLM"/>
    </source>
</evidence>
<proteinExistence type="predicted"/>
<organism evidence="1 2">
    <name type="scientific">Sulfurimonas paralvinellae</name>
    <dbReference type="NCBI Taxonomy" id="317658"/>
    <lineage>
        <taxon>Bacteria</taxon>
        <taxon>Pseudomonadati</taxon>
        <taxon>Campylobacterota</taxon>
        <taxon>Epsilonproteobacteria</taxon>
        <taxon>Campylobacterales</taxon>
        <taxon>Sulfurimonadaceae</taxon>
        <taxon>Sulfurimonas</taxon>
    </lineage>
</organism>
<dbReference type="Proteomes" id="UP000593580">
    <property type="component" value="Chromosome"/>
</dbReference>
<dbReference type="AlphaFoldDB" id="A0A7M1BAM0"/>
<dbReference type="EMBL" id="CP041406">
    <property type="protein sequence ID" value="QOP46466.1"/>
    <property type="molecule type" value="Genomic_DNA"/>
</dbReference>
<dbReference type="RefSeq" id="WP_193110726.1">
    <property type="nucleotide sequence ID" value="NZ_CP041406.1"/>
</dbReference>
<evidence type="ECO:0000313" key="1">
    <source>
        <dbReference type="EMBL" id="QOP46466.1"/>
    </source>
</evidence>
<protein>
    <recommendedName>
        <fullName evidence="3">TnsE C-terminal domain-containing protein</fullName>
    </recommendedName>
</protein>
<accession>A0A7M1BAM0</accession>
<evidence type="ECO:0000313" key="2">
    <source>
        <dbReference type="Proteomes" id="UP000593580"/>
    </source>
</evidence>